<dbReference type="PROSITE" id="PS00435">
    <property type="entry name" value="PEROXIDASE_1"/>
    <property type="match status" value="1"/>
</dbReference>
<dbReference type="EMBL" id="JACMSC010000002">
    <property type="protein sequence ID" value="KAG6534388.1"/>
    <property type="molecule type" value="Genomic_DNA"/>
</dbReference>
<keyword evidence="10" id="KW-0560">Oxidoreductase</keyword>
<reference evidence="22 23" key="1">
    <citation type="submission" date="2020-08" db="EMBL/GenBank/DDBJ databases">
        <title>Plant Genome Project.</title>
        <authorList>
            <person name="Zhang R.-G."/>
        </authorList>
    </citation>
    <scope>NUCLEOTIDE SEQUENCE [LARGE SCALE GENOMIC DNA]</scope>
    <source>
        <tissue evidence="22">Rhizome</tissue>
    </source>
</reference>
<dbReference type="GO" id="GO:0020037">
    <property type="term" value="F:heme binding"/>
    <property type="evidence" value="ECO:0007669"/>
    <property type="project" value="InterPro"/>
</dbReference>
<dbReference type="InterPro" id="IPR000823">
    <property type="entry name" value="Peroxidase_pln"/>
</dbReference>
<evidence type="ECO:0000313" key="23">
    <source>
        <dbReference type="Proteomes" id="UP000734854"/>
    </source>
</evidence>
<dbReference type="GO" id="GO:0006979">
    <property type="term" value="P:response to oxidative stress"/>
    <property type="evidence" value="ECO:0007669"/>
    <property type="project" value="InterPro"/>
</dbReference>
<dbReference type="GO" id="GO:0046872">
    <property type="term" value="F:metal ion binding"/>
    <property type="evidence" value="ECO:0007669"/>
    <property type="project" value="UniProtKB-KW"/>
</dbReference>
<dbReference type="GO" id="GO:0042744">
    <property type="term" value="P:hydrogen peroxide catabolic process"/>
    <property type="evidence" value="ECO:0007669"/>
    <property type="project" value="UniProtKB-KW"/>
</dbReference>
<evidence type="ECO:0000256" key="12">
    <source>
        <dbReference type="ARBA" id="ARBA00023157"/>
    </source>
</evidence>
<evidence type="ECO:0000256" key="3">
    <source>
        <dbReference type="ARBA" id="ARBA00006873"/>
    </source>
</evidence>
<proteinExistence type="inferred from homology"/>
<evidence type="ECO:0000256" key="2">
    <source>
        <dbReference type="ARBA" id="ARBA00002322"/>
    </source>
</evidence>
<evidence type="ECO:0000256" key="17">
    <source>
        <dbReference type="PIRSR" id="PIRSR600823-3"/>
    </source>
</evidence>
<feature type="binding site" evidence="17">
    <location>
        <position position="257"/>
    </location>
    <ligand>
        <name>Ca(2+)</name>
        <dbReference type="ChEBI" id="CHEBI:29108"/>
        <label>1</label>
    </ligand>
</feature>
<feature type="active site" description="Proton acceptor" evidence="15">
    <location>
        <position position="256"/>
    </location>
</feature>
<dbReference type="PANTHER" id="PTHR31235">
    <property type="entry name" value="PEROXIDASE 25-RELATED"/>
    <property type="match status" value="1"/>
</dbReference>
<dbReference type="CDD" id="cd00693">
    <property type="entry name" value="secretory_peroxidase"/>
    <property type="match status" value="1"/>
</dbReference>
<evidence type="ECO:0000256" key="10">
    <source>
        <dbReference type="ARBA" id="ARBA00023002"/>
    </source>
</evidence>
<evidence type="ECO:0000256" key="9">
    <source>
        <dbReference type="ARBA" id="ARBA00022837"/>
    </source>
</evidence>
<dbReference type="InterPro" id="IPR002016">
    <property type="entry name" value="Haem_peroxidase"/>
</dbReference>
<keyword evidence="12 19" id="KW-1015">Disulfide bond</keyword>
<evidence type="ECO:0000256" key="1">
    <source>
        <dbReference type="ARBA" id="ARBA00000189"/>
    </source>
</evidence>
<feature type="site" description="Transition state stabilizer" evidence="18">
    <location>
        <position position="252"/>
    </location>
</feature>
<evidence type="ECO:0000256" key="15">
    <source>
        <dbReference type="PIRSR" id="PIRSR600823-1"/>
    </source>
</evidence>
<keyword evidence="5" id="KW-0964">Secreted</keyword>
<dbReference type="GO" id="GO:0140825">
    <property type="term" value="F:lactoperoxidase activity"/>
    <property type="evidence" value="ECO:0007669"/>
    <property type="project" value="UniProtKB-EC"/>
</dbReference>
<evidence type="ECO:0000256" key="13">
    <source>
        <dbReference type="ARBA" id="ARBA00023180"/>
    </source>
</evidence>
<evidence type="ECO:0000256" key="18">
    <source>
        <dbReference type="PIRSR" id="PIRSR600823-4"/>
    </source>
</evidence>
<dbReference type="PROSITE" id="PS00436">
    <property type="entry name" value="PEROXIDASE_2"/>
    <property type="match status" value="1"/>
</dbReference>
<name>A0A8J5M6I7_ZINOF</name>
<dbReference type="Gene3D" id="1.10.420.10">
    <property type="entry name" value="Peroxidase, domain 2"/>
    <property type="match status" value="1"/>
</dbReference>
<evidence type="ECO:0000256" key="7">
    <source>
        <dbReference type="ARBA" id="ARBA00022617"/>
    </source>
</evidence>
<keyword evidence="6" id="KW-0575">Peroxidase</keyword>
<feature type="domain" description="Plant heme peroxidase family profile" evidence="21">
    <location>
        <begin position="215"/>
        <end position="514"/>
    </location>
</feature>
<gene>
    <name evidence="22" type="ORF">ZIOFF_008274</name>
</gene>
<dbReference type="PRINTS" id="PR00461">
    <property type="entry name" value="PLPEROXIDASE"/>
</dbReference>
<feature type="binding site" evidence="17">
    <location>
        <position position="434"/>
    </location>
    <ligand>
        <name>Ca(2+)</name>
        <dbReference type="ChEBI" id="CHEBI:29108"/>
        <label>2</label>
    </ligand>
</feature>
<sequence>MYQPTAGNPRSGVAPFSLRWWLRLVRLGKEEKERPTGRGEKRSSGSSGVAVVAGEDARLGGGPALGQRGARWQHSGDRRGRRRRWHLGHASSTTGERNPAAGDGRNSARAKGRNGSSSSPMVTTVARDGMGQKLVGGLRKGGGGYSEGRGLLAHRQRGALVRCGEARRWLSWCRRLWRSEDAALALAVREDSQAAPGGRAYRVGDADRSCGSASEIKVGFYSDSCPKAEDIVKTELDKAFKASPGIGADLLRLHFHDCFVRGCEASILVNSTKGNIAEKESPPNETFEDEVFDVIDTIKKRLESTCKRTVSCADIIAFAARDSVVHYGGKYYSVPSGRKDGRKSLINETVDLPPPTFNLTQLTALFARKGLNRDDLVTLSGAHTIGVAHCPSFADRLYNYSGTLKGDPSLDYVYAKKLKRECPPGNTVNEVDMDPQSSLTFDSSFYKAVTTHRGLFTSDQTLMSTYATSNKVYQYAKNPNLFKKAFATSMVKMGKIGVLTGKQGTVRANCRVINYS</sequence>
<dbReference type="FunFam" id="1.10.520.10:FF:000008">
    <property type="entry name" value="Peroxidase"/>
    <property type="match status" value="1"/>
</dbReference>
<keyword evidence="23" id="KW-1185">Reference proteome</keyword>
<dbReference type="Pfam" id="PF00141">
    <property type="entry name" value="peroxidase"/>
    <property type="match status" value="1"/>
</dbReference>
<comment type="catalytic activity">
    <reaction evidence="1">
        <text>2 a phenolic donor + H2O2 = 2 a phenolic radical donor + 2 H2O</text>
        <dbReference type="Rhea" id="RHEA:56136"/>
        <dbReference type="ChEBI" id="CHEBI:15377"/>
        <dbReference type="ChEBI" id="CHEBI:16240"/>
        <dbReference type="ChEBI" id="CHEBI:139520"/>
        <dbReference type="ChEBI" id="CHEBI:139521"/>
        <dbReference type="EC" id="1.11.1.7"/>
    </reaction>
</comment>
<keyword evidence="13" id="KW-0325">Glycoprotein</keyword>
<evidence type="ECO:0000256" key="20">
    <source>
        <dbReference type="SAM" id="MobiDB-lite"/>
    </source>
</evidence>
<evidence type="ECO:0000256" key="5">
    <source>
        <dbReference type="ARBA" id="ARBA00022525"/>
    </source>
</evidence>
<evidence type="ECO:0000313" key="22">
    <source>
        <dbReference type="EMBL" id="KAG6534388.1"/>
    </source>
</evidence>
<protein>
    <recommendedName>
        <fullName evidence="4">peroxidase</fullName>
        <ecNumber evidence="4">1.11.1.7</ecNumber>
    </recommendedName>
</protein>
<keyword evidence="7" id="KW-0349">Heme</keyword>
<dbReference type="FunFam" id="1.10.420.10:FF:000008">
    <property type="entry name" value="Peroxidase"/>
    <property type="match status" value="1"/>
</dbReference>
<feature type="binding site" evidence="16">
    <location>
        <position position="353"/>
    </location>
    <ligand>
        <name>substrate</name>
    </ligand>
</feature>
<evidence type="ECO:0000256" key="14">
    <source>
        <dbReference type="ARBA" id="ARBA00023324"/>
    </source>
</evidence>
<feature type="disulfide bond" evidence="19">
    <location>
        <begin position="312"/>
        <end position="510"/>
    </location>
</feature>
<feature type="binding site" evidence="17">
    <location>
        <position position="266"/>
    </location>
    <ligand>
        <name>Ca(2+)</name>
        <dbReference type="ChEBI" id="CHEBI:29108"/>
        <label>1</label>
    </ligand>
</feature>
<dbReference type="EC" id="1.11.1.7" evidence="4"/>
<feature type="binding site" evidence="17">
    <location>
        <position position="262"/>
    </location>
    <ligand>
        <name>Ca(2+)</name>
        <dbReference type="ChEBI" id="CHEBI:29108"/>
        <label>1</label>
    </ligand>
</feature>
<feature type="binding site" evidence="17">
    <location>
        <position position="384"/>
    </location>
    <ligand>
        <name>Ca(2+)</name>
        <dbReference type="ChEBI" id="CHEBI:29108"/>
        <label>2</label>
    </ligand>
</feature>
<dbReference type="AlphaFoldDB" id="A0A8J5M6I7"/>
<comment type="similarity">
    <text evidence="3">Belongs to the peroxidase family. Ascorbate peroxidase subfamily.</text>
</comment>
<feature type="binding site" evidence="17">
    <location>
        <position position="278"/>
    </location>
    <ligand>
        <name>Ca(2+)</name>
        <dbReference type="ChEBI" id="CHEBI:29108"/>
        <label>1</label>
    </ligand>
</feature>
<dbReference type="InterPro" id="IPR019794">
    <property type="entry name" value="Peroxidases_AS"/>
</dbReference>
<evidence type="ECO:0000256" key="6">
    <source>
        <dbReference type="ARBA" id="ARBA00022559"/>
    </source>
</evidence>
<feature type="binding site" evidence="17">
    <location>
        <position position="260"/>
    </location>
    <ligand>
        <name>Ca(2+)</name>
        <dbReference type="ChEBI" id="CHEBI:29108"/>
        <label>1</label>
    </ligand>
</feature>
<dbReference type="PRINTS" id="PR00458">
    <property type="entry name" value="PEROXIDASE"/>
</dbReference>
<dbReference type="InterPro" id="IPR019793">
    <property type="entry name" value="Peroxidases_heam-ligand_BS"/>
</dbReference>
<organism evidence="22 23">
    <name type="scientific">Zingiber officinale</name>
    <name type="common">Ginger</name>
    <name type="synonym">Amomum zingiber</name>
    <dbReference type="NCBI Taxonomy" id="94328"/>
    <lineage>
        <taxon>Eukaryota</taxon>
        <taxon>Viridiplantae</taxon>
        <taxon>Streptophyta</taxon>
        <taxon>Embryophyta</taxon>
        <taxon>Tracheophyta</taxon>
        <taxon>Spermatophyta</taxon>
        <taxon>Magnoliopsida</taxon>
        <taxon>Liliopsida</taxon>
        <taxon>Zingiberales</taxon>
        <taxon>Zingiberaceae</taxon>
        <taxon>Zingiber</taxon>
    </lineage>
</organism>
<dbReference type="SUPFAM" id="SSF48113">
    <property type="entry name" value="Heme-dependent peroxidases"/>
    <property type="match status" value="1"/>
</dbReference>
<feature type="disulfide bond" evidence="19">
    <location>
        <begin position="225"/>
        <end position="306"/>
    </location>
</feature>
<comment type="function">
    <text evidence="2">Removal of H(2)O(2), oxidation of toxic reductants, biosynthesis and degradation of lignin, suberization, auxin catabolism, response to environmental stresses such as wounding, pathogen attack and oxidative stress. These functions might be dependent on each isozyme/isoform in each plant tissue.</text>
</comment>
<keyword evidence="14" id="KW-0376">Hydrogen peroxide</keyword>
<evidence type="ECO:0000256" key="8">
    <source>
        <dbReference type="ARBA" id="ARBA00022723"/>
    </source>
</evidence>
<feature type="binding site" description="axial binding residue" evidence="17">
    <location>
        <position position="383"/>
    </location>
    <ligand>
        <name>heme b</name>
        <dbReference type="ChEBI" id="CHEBI:60344"/>
    </ligand>
    <ligandPart>
        <name>Fe</name>
        <dbReference type="ChEBI" id="CHEBI:18248"/>
    </ligandPart>
</feature>
<keyword evidence="11 17" id="KW-0408">Iron</keyword>
<accession>A0A8J5M6I7</accession>
<dbReference type="Proteomes" id="UP000734854">
    <property type="component" value="Unassembled WGS sequence"/>
</dbReference>
<comment type="cofactor">
    <cofactor evidence="17">
        <name>Ca(2+)</name>
        <dbReference type="ChEBI" id="CHEBI:29108"/>
    </cofactor>
    <text evidence="17">Binds 2 calcium ions per subunit.</text>
</comment>
<evidence type="ECO:0000259" key="21">
    <source>
        <dbReference type="PROSITE" id="PS50873"/>
    </source>
</evidence>
<feature type="disulfide bond" evidence="19">
    <location>
        <begin position="390"/>
        <end position="422"/>
    </location>
</feature>
<comment type="caution">
    <text evidence="22">The sequence shown here is derived from an EMBL/GenBank/DDBJ whole genome shotgun (WGS) entry which is preliminary data.</text>
</comment>
<dbReference type="Gene3D" id="1.10.520.10">
    <property type="match status" value="1"/>
</dbReference>
<keyword evidence="9 17" id="KW-0106">Calcium</keyword>
<evidence type="ECO:0000256" key="16">
    <source>
        <dbReference type="PIRSR" id="PIRSR600823-2"/>
    </source>
</evidence>
<evidence type="ECO:0000256" key="4">
    <source>
        <dbReference type="ARBA" id="ARBA00012313"/>
    </source>
</evidence>
<dbReference type="InterPro" id="IPR010255">
    <property type="entry name" value="Haem_peroxidase_sf"/>
</dbReference>
<evidence type="ECO:0000256" key="11">
    <source>
        <dbReference type="ARBA" id="ARBA00023004"/>
    </source>
</evidence>
<comment type="cofactor">
    <cofactor evidence="17">
        <name>heme b</name>
        <dbReference type="ChEBI" id="CHEBI:60344"/>
    </cofactor>
    <text evidence="17">Binds 1 heme b (iron(II)-protoporphyrin IX) group per subunit.</text>
</comment>
<dbReference type="InterPro" id="IPR033905">
    <property type="entry name" value="Secretory_peroxidase"/>
</dbReference>
<feature type="binding site" evidence="17">
    <location>
        <position position="442"/>
    </location>
    <ligand>
        <name>Ca(2+)</name>
        <dbReference type="ChEBI" id="CHEBI:29108"/>
        <label>2</label>
    </ligand>
</feature>
<dbReference type="PROSITE" id="PS50873">
    <property type="entry name" value="PEROXIDASE_4"/>
    <property type="match status" value="1"/>
</dbReference>
<evidence type="ECO:0000256" key="19">
    <source>
        <dbReference type="PIRSR" id="PIRSR600823-5"/>
    </source>
</evidence>
<feature type="region of interest" description="Disordered" evidence="20">
    <location>
        <begin position="55"/>
        <end position="123"/>
    </location>
</feature>
<feature type="disulfide bond" evidence="19">
    <location>
        <begin position="258"/>
        <end position="263"/>
    </location>
</feature>
<keyword evidence="8 17" id="KW-0479">Metal-binding</keyword>